<protein>
    <submittedName>
        <fullName evidence="6">Uncharacterized protein</fullName>
    </submittedName>
</protein>
<dbReference type="AlphaFoldDB" id="A0A8S1P6Z7"/>
<feature type="modified residue" description="4-aspartylphosphate" evidence="2">
    <location>
        <position position="698"/>
    </location>
</feature>
<keyword evidence="3" id="KW-0472">Membrane</keyword>
<dbReference type="Pfam" id="PF02518">
    <property type="entry name" value="HATPase_c"/>
    <property type="match status" value="1"/>
</dbReference>
<dbReference type="CDD" id="cd17546">
    <property type="entry name" value="REC_hyHK_CKI1_RcsC-like"/>
    <property type="match status" value="1"/>
</dbReference>
<evidence type="ECO:0000256" key="3">
    <source>
        <dbReference type="SAM" id="Phobius"/>
    </source>
</evidence>
<gene>
    <name evidence="6" type="ORF">PSON_ATCC_30995.1.T0700307</name>
</gene>
<feature type="domain" description="Response regulatory" evidence="5">
    <location>
        <begin position="642"/>
        <end position="758"/>
    </location>
</feature>
<keyword evidence="3" id="KW-1133">Transmembrane helix</keyword>
<keyword evidence="3" id="KW-0812">Transmembrane</keyword>
<evidence type="ECO:0000259" key="4">
    <source>
        <dbReference type="PROSITE" id="PS50109"/>
    </source>
</evidence>
<evidence type="ECO:0000259" key="5">
    <source>
        <dbReference type="PROSITE" id="PS50110"/>
    </source>
</evidence>
<evidence type="ECO:0000256" key="2">
    <source>
        <dbReference type="PROSITE-ProRule" id="PRU00169"/>
    </source>
</evidence>
<keyword evidence="7" id="KW-1185">Reference proteome</keyword>
<dbReference type="Pfam" id="PF00072">
    <property type="entry name" value="Response_reg"/>
    <property type="match status" value="1"/>
</dbReference>
<proteinExistence type="predicted"/>
<reference evidence="6" key="1">
    <citation type="submission" date="2021-01" db="EMBL/GenBank/DDBJ databases">
        <authorList>
            <consortium name="Genoscope - CEA"/>
            <person name="William W."/>
        </authorList>
    </citation>
    <scope>NUCLEOTIDE SEQUENCE</scope>
</reference>
<dbReference type="SMART" id="SM00448">
    <property type="entry name" value="REC"/>
    <property type="match status" value="1"/>
</dbReference>
<feature type="transmembrane region" description="Helical" evidence="3">
    <location>
        <begin position="105"/>
        <end position="124"/>
    </location>
</feature>
<dbReference type="PANTHER" id="PTHR43719">
    <property type="entry name" value="TWO-COMPONENT HISTIDINE KINASE"/>
    <property type="match status" value="1"/>
</dbReference>
<feature type="transmembrane region" description="Helical" evidence="3">
    <location>
        <begin position="12"/>
        <end position="34"/>
    </location>
</feature>
<dbReference type="GO" id="GO:0000155">
    <property type="term" value="F:phosphorelay sensor kinase activity"/>
    <property type="evidence" value="ECO:0007669"/>
    <property type="project" value="InterPro"/>
</dbReference>
<dbReference type="PROSITE" id="PS50109">
    <property type="entry name" value="HIS_KIN"/>
    <property type="match status" value="1"/>
</dbReference>
<dbReference type="InterPro" id="IPR001789">
    <property type="entry name" value="Sig_transdc_resp-reg_receiver"/>
</dbReference>
<dbReference type="InterPro" id="IPR003661">
    <property type="entry name" value="HisK_dim/P_dom"/>
</dbReference>
<dbReference type="EMBL" id="CAJJDN010000070">
    <property type="protein sequence ID" value="CAD8098786.1"/>
    <property type="molecule type" value="Genomic_DNA"/>
</dbReference>
<feature type="transmembrane region" description="Helical" evidence="3">
    <location>
        <begin position="71"/>
        <end position="98"/>
    </location>
</feature>
<dbReference type="InterPro" id="IPR050956">
    <property type="entry name" value="2C_system_His_kinase"/>
</dbReference>
<dbReference type="InterPro" id="IPR005467">
    <property type="entry name" value="His_kinase_dom"/>
</dbReference>
<dbReference type="PANTHER" id="PTHR43719:SF28">
    <property type="entry name" value="PEROXIDE STRESS-ACTIVATED HISTIDINE KINASE MAK1-RELATED"/>
    <property type="match status" value="1"/>
</dbReference>
<dbReference type="Proteomes" id="UP000692954">
    <property type="component" value="Unassembled WGS sequence"/>
</dbReference>
<sequence>MRNLLVFGILDHVLYMSFIGSSDYSIAMICLSAGILSTRLLKENNVILSIINSSTIIIMVLNAILLQSPIMYMAVGCSIIMALKSWWTCFISGIGIIVISLKIDIFTICEILAFLSTSAAYLLYLRYQCKCKIKETPKSEIVSMITKRDSIQFKQNVLEIGQQSPNKEFEQTEYNLFKKLLTAFPDGVLILNEQYQVQFSNAAFRSLMNETFVDVAKQKLLNLRNAINSEQDNYQQLFLILDKKLKSRSKSLGNEKSDYIQLKSSVDQEEEDQNNQDNEQHYNNLSQSPIIIDEVKQIFKQMLEREPKCDLNSFTLKFFQDISIVCQGEMQKIFQVILKPYIAYSKGFILFIIRDITHVNQIAALEKTNFNKSQMLYKVAHEFKTPLNIIIQSVGNVLNPNHNANEQLEKSMQPIKYMASSLLGLVNDLLDVAQLKAGKFNLQFQQVKITELINEIIEIMKIQANSKGLYMKLKQQQNFPQWIVTDPNRVKQIILNLLSNAIKFTEIGGITIYLDSDEDCVQIKVQDTGIGIPKNEQSKLFTAFGRLENSDNITGVGLGLMISNILAQKIGQEIKVFSDGENQGSTFSFKIQNRKDIDDSVCILYDDDNEGIINQLRNIPQMNKYNEMIQSPSNISMCQCIQILIVDDMPFNIQIVESQLKQYDLIIDKAYSVKEAIAKIESYNGCDLHTTYKYILMDIEMPIINGYQAVSMIRERVDTHIIACSAHSKNEISQLSLFDGYLQKPINVNQIFQLLKHN</sequence>
<feature type="domain" description="Histidine kinase" evidence="4">
    <location>
        <begin position="378"/>
        <end position="595"/>
    </location>
</feature>
<evidence type="ECO:0000313" key="7">
    <source>
        <dbReference type="Proteomes" id="UP000692954"/>
    </source>
</evidence>
<dbReference type="PROSITE" id="PS50110">
    <property type="entry name" value="RESPONSE_REGULATORY"/>
    <property type="match status" value="1"/>
</dbReference>
<feature type="transmembrane region" description="Helical" evidence="3">
    <location>
        <begin position="46"/>
        <end position="65"/>
    </location>
</feature>
<keyword evidence="1 2" id="KW-0597">Phosphoprotein</keyword>
<name>A0A8S1P6Z7_9CILI</name>
<dbReference type="InterPro" id="IPR003594">
    <property type="entry name" value="HATPase_dom"/>
</dbReference>
<evidence type="ECO:0000313" key="6">
    <source>
        <dbReference type="EMBL" id="CAD8098786.1"/>
    </source>
</evidence>
<dbReference type="SMART" id="SM00387">
    <property type="entry name" value="HATPase_c"/>
    <property type="match status" value="1"/>
</dbReference>
<dbReference type="OrthoDB" id="449174at2759"/>
<accession>A0A8S1P6Z7</accession>
<comment type="caution">
    <text evidence="6">The sequence shown here is derived from an EMBL/GenBank/DDBJ whole genome shotgun (WGS) entry which is preliminary data.</text>
</comment>
<evidence type="ECO:0000256" key="1">
    <source>
        <dbReference type="ARBA" id="ARBA00022553"/>
    </source>
</evidence>
<organism evidence="6 7">
    <name type="scientific">Paramecium sonneborni</name>
    <dbReference type="NCBI Taxonomy" id="65129"/>
    <lineage>
        <taxon>Eukaryota</taxon>
        <taxon>Sar</taxon>
        <taxon>Alveolata</taxon>
        <taxon>Ciliophora</taxon>
        <taxon>Intramacronucleata</taxon>
        <taxon>Oligohymenophorea</taxon>
        <taxon>Peniculida</taxon>
        <taxon>Parameciidae</taxon>
        <taxon>Paramecium</taxon>
    </lineage>
</organism>
<dbReference type="Pfam" id="PF00512">
    <property type="entry name" value="HisKA"/>
    <property type="match status" value="1"/>
</dbReference>
<dbReference type="SMART" id="SM00388">
    <property type="entry name" value="HisKA"/>
    <property type="match status" value="1"/>
</dbReference>
<dbReference type="CDD" id="cd00082">
    <property type="entry name" value="HisKA"/>
    <property type="match status" value="1"/>
</dbReference>